<dbReference type="EMBL" id="UINC01010789">
    <property type="protein sequence ID" value="SVA47873.1"/>
    <property type="molecule type" value="Genomic_DNA"/>
</dbReference>
<reference evidence="1" key="1">
    <citation type="submission" date="2018-05" db="EMBL/GenBank/DDBJ databases">
        <authorList>
            <person name="Lanie J.A."/>
            <person name="Ng W.-L."/>
            <person name="Kazmierczak K.M."/>
            <person name="Andrzejewski T.M."/>
            <person name="Davidsen T.M."/>
            <person name="Wayne K.J."/>
            <person name="Tettelin H."/>
            <person name="Glass J.I."/>
            <person name="Rusch D."/>
            <person name="Podicherti R."/>
            <person name="Tsui H.-C.T."/>
            <person name="Winkler M.E."/>
        </authorList>
    </citation>
    <scope>NUCLEOTIDE SEQUENCE</scope>
</reference>
<evidence type="ECO:0000313" key="1">
    <source>
        <dbReference type="EMBL" id="SVA47873.1"/>
    </source>
</evidence>
<sequence>MNPQASAYEVAFGSDLFHSDIPLEFQRRVFEVMNKAHWHTFSVGTKRIARLALLHFNFNWTKNIQVTVPVESGEYDWRIDILRGLPAKRKAVSIVPMLGPFDEDVDFTGIDIVGAAPETWGYKRPCDPEWIAMIRRKCLEQEIPFSGDTVVYSTEGDKAYAVRSV</sequence>
<dbReference type="Pfam" id="PF07505">
    <property type="entry name" value="DUF5131"/>
    <property type="match status" value="1"/>
</dbReference>
<gene>
    <name evidence="1" type="ORF">METZ01_LOCUS100727</name>
</gene>
<proteinExistence type="predicted"/>
<name>A0A381W7I3_9ZZZZ</name>
<dbReference type="InterPro" id="IPR011101">
    <property type="entry name" value="DUF5131"/>
</dbReference>
<organism evidence="1">
    <name type="scientific">marine metagenome</name>
    <dbReference type="NCBI Taxonomy" id="408172"/>
    <lineage>
        <taxon>unclassified sequences</taxon>
        <taxon>metagenomes</taxon>
        <taxon>ecological metagenomes</taxon>
    </lineage>
</organism>
<protein>
    <submittedName>
        <fullName evidence="1">Uncharacterized protein</fullName>
    </submittedName>
</protein>
<accession>A0A381W7I3</accession>
<dbReference type="AlphaFoldDB" id="A0A381W7I3"/>